<accession>A0ACC8XEH0</accession>
<dbReference type="EMBL" id="LJHD01000216">
    <property type="protein sequence ID" value="ONI41524.1"/>
    <property type="molecule type" value="Genomic_DNA"/>
</dbReference>
<comment type="caution">
    <text evidence="1">The sequence shown here is derived from an EMBL/GenBank/DDBJ whole genome shotgun (WGS) entry which is preliminary data.</text>
</comment>
<organism evidence="1 2">
    <name type="scientific">Candidatus Epulonipiscium fishelsonii</name>
    <dbReference type="NCBI Taxonomy" id="77094"/>
    <lineage>
        <taxon>Bacteria</taxon>
        <taxon>Bacillati</taxon>
        <taxon>Bacillota</taxon>
        <taxon>Clostridia</taxon>
        <taxon>Lachnospirales</taxon>
        <taxon>Lachnospiraceae</taxon>
        <taxon>Candidatus Epulonipiscium</taxon>
    </lineage>
</organism>
<proteinExistence type="predicted"/>
<protein>
    <submittedName>
        <fullName evidence="1">Uncharacterized protein</fullName>
    </submittedName>
</protein>
<name>A0ACC8XEH0_9FIRM</name>
<evidence type="ECO:0000313" key="2">
    <source>
        <dbReference type="Proteomes" id="UP000188637"/>
    </source>
</evidence>
<dbReference type="Proteomes" id="UP000188637">
    <property type="component" value="Unassembled WGS sequence"/>
</dbReference>
<reference evidence="1" key="1">
    <citation type="submission" date="2016-08" db="EMBL/GenBank/DDBJ databases">
        <authorList>
            <person name="Ngugi D.K."/>
            <person name="Miyake S."/>
            <person name="Stingl U."/>
        </authorList>
    </citation>
    <scope>NUCLEOTIDE SEQUENCE</scope>
    <source>
        <strain evidence="1">SCG-D08WGA-EpuloA1</strain>
    </source>
</reference>
<sequence>MKKFFVSPDKIADNKVIIEGSDYNHIINVFRLKMNDKLLINDRHGNEFTCIITSVEKLSLVATIEDKFILSTEPKTKVTLFQSLIKPEKMEFVLQKSVELGVYQIIPLITERCVIKLDSSKMENKVNRWKKIIEAAAKQSGRNLIPEIKLPVKFNKIIDYVNETDLNIIPYEKETQVSLKTILRKNIETNINVVIGPEGGFTEEEINQVKINNFNCATLGKRILRSETAALTVISNIMYELNE</sequence>
<gene>
    <name evidence="1" type="ORF">AN640_07920</name>
</gene>
<evidence type="ECO:0000313" key="1">
    <source>
        <dbReference type="EMBL" id="ONI41524.1"/>
    </source>
</evidence>
<keyword evidence="2" id="KW-1185">Reference proteome</keyword>